<organism evidence="1">
    <name type="scientific">Rhizophora mucronata</name>
    <name type="common">Asiatic mangrove</name>
    <dbReference type="NCBI Taxonomy" id="61149"/>
    <lineage>
        <taxon>Eukaryota</taxon>
        <taxon>Viridiplantae</taxon>
        <taxon>Streptophyta</taxon>
        <taxon>Embryophyta</taxon>
        <taxon>Tracheophyta</taxon>
        <taxon>Spermatophyta</taxon>
        <taxon>Magnoliopsida</taxon>
        <taxon>eudicotyledons</taxon>
        <taxon>Gunneridae</taxon>
        <taxon>Pentapetalae</taxon>
        <taxon>rosids</taxon>
        <taxon>fabids</taxon>
        <taxon>Malpighiales</taxon>
        <taxon>Rhizophoraceae</taxon>
        <taxon>Rhizophora</taxon>
    </lineage>
</organism>
<reference evidence="1" key="1">
    <citation type="submission" date="2018-02" db="EMBL/GenBank/DDBJ databases">
        <title>Rhizophora mucronata_Transcriptome.</title>
        <authorList>
            <person name="Meera S.P."/>
            <person name="Sreeshan A."/>
            <person name="Augustine A."/>
        </authorList>
    </citation>
    <scope>NUCLEOTIDE SEQUENCE</scope>
    <source>
        <tissue evidence="1">Leaf</tissue>
    </source>
</reference>
<accession>A0A2P2IIL2</accession>
<protein>
    <submittedName>
        <fullName evidence="1">NAC domain-containing protein 69 isoform X2</fullName>
    </submittedName>
</protein>
<proteinExistence type="predicted"/>
<dbReference type="AlphaFoldDB" id="A0A2P2IIL2"/>
<dbReference type="EMBL" id="GGEC01000583">
    <property type="protein sequence ID" value="MBW81066.1"/>
    <property type="molecule type" value="Transcribed_RNA"/>
</dbReference>
<sequence>MVNSMVRRLKKNTGLMMTIILLLHRILLRSMMKQFQVIILHVLVKSSHCQMIWRNS</sequence>
<evidence type="ECO:0000313" key="1">
    <source>
        <dbReference type="EMBL" id="MBW81066.1"/>
    </source>
</evidence>
<name>A0A2P2IIL2_RHIMU</name>